<dbReference type="SMART" id="SM00862">
    <property type="entry name" value="Trans_reg_C"/>
    <property type="match status" value="1"/>
</dbReference>
<dbReference type="Gene3D" id="3.40.50.1820">
    <property type="entry name" value="alpha/beta hydrolase"/>
    <property type="match status" value="1"/>
</dbReference>
<dbReference type="SUPFAM" id="SSF46894">
    <property type="entry name" value="C-terminal effector domain of the bipartite response regulators"/>
    <property type="match status" value="1"/>
</dbReference>
<proteinExistence type="predicted"/>
<evidence type="ECO:0000256" key="3">
    <source>
        <dbReference type="PROSITE-ProRule" id="PRU01091"/>
    </source>
</evidence>
<dbReference type="InterPro" id="IPR000073">
    <property type="entry name" value="AB_hydrolase_1"/>
</dbReference>
<dbReference type="PANTHER" id="PTHR43798">
    <property type="entry name" value="MONOACYLGLYCEROL LIPASE"/>
    <property type="match status" value="1"/>
</dbReference>
<evidence type="ECO:0000256" key="1">
    <source>
        <dbReference type="ARBA" id="ARBA00022801"/>
    </source>
</evidence>
<organism evidence="5 6">
    <name type="scientific">Bosea rubneri</name>
    <dbReference type="NCBI Taxonomy" id="3075434"/>
    <lineage>
        <taxon>Bacteria</taxon>
        <taxon>Pseudomonadati</taxon>
        <taxon>Pseudomonadota</taxon>
        <taxon>Alphaproteobacteria</taxon>
        <taxon>Hyphomicrobiales</taxon>
        <taxon>Boseaceae</taxon>
        <taxon>Bosea</taxon>
    </lineage>
</organism>
<dbReference type="Gene3D" id="1.10.10.10">
    <property type="entry name" value="Winged helix-like DNA-binding domain superfamily/Winged helix DNA-binding domain"/>
    <property type="match status" value="1"/>
</dbReference>
<dbReference type="InterPro" id="IPR016032">
    <property type="entry name" value="Sig_transdc_resp-reg_C-effctor"/>
</dbReference>
<gene>
    <name evidence="5" type="ORF">RKE40_13390</name>
</gene>
<feature type="domain" description="OmpR/PhoB-type" evidence="4">
    <location>
        <begin position="1"/>
        <end position="98"/>
    </location>
</feature>
<dbReference type="Pfam" id="PF00561">
    <property type="entry name" value="Abhydrolase_1"/>
    <property type="match status" value="1"/>
</dbReference>
<name>A0ABU3S956_9HYPH</name>
<accession>A0ABU3S956</accession>
<evidence type="ECO:0000256" key="2">
    <source>
        <dbReference type="ARBA" id="ARBA00023125"/>
    </source>
</evidence>
<sequence>MRYRFGAFELVPETRELLADGRPRAIEPQVFDLLHYLVCERERVVSQDDLIAAVWHGRIVSDSAISARISAARAAIDDGGKRQDWIRTVARHGFRFIGPVEPVEATRHRQPAAEAAAPGGTPHQRVAFCRSRDGTRIAYATSGAGYPMVKAGHWLTHLEHDWHSPLWRPLLSRLGQRFALLRYDQRGNGLSDREISDFALDRFVEDLEAAVDAAGLERFALYGTSQGVPIALAYAGRHPERLSHLVLHGGFVKGRLVRSGADREQGLALLTLIRHGWGKANSPFIKAFATLFIPDGSREQIESLAELQRLTTSADNAAALRWAIDHFDVSDLLEKLAVPTLVIHANDDGVQPLEQGLELASRIADAEFLLLESRNHVIVPEEPAWPVLFEGIERFVLGAAAPG</sequence>
<reference evidence="5 6" key="1">
    <citation type="submission" date="2023-09" db="EMBL/GenBank/DDBJ databases">
        <title>Whole genome shotgun sequencing (WGS) of Bosea sp. ZW T0_25, isolated from stored onions (Allium cepa).</title>
        <authorList>
            <person name="Stoll D.A."/>
            <person name="Huch M."/>
        </authorList>
    </citation>
    <scope>NUCLEOTIDE SEQUENCE [LARGE SCALE GENOMIC DNA]</scope>
    <source>
        <strain evidence="5 6">ZW T0_25</strain>
    </source>
</reference>
<dbReference type="SUPFAM" id="SSF53474">
    <property type="entry name" value="alpha/beta-Hydrolases"/>
    <property type="match status" value="1"/>
</dbReference>
<dbReference type="GO" id="GO:0016787">
    <property type="term" value="F:hydrolase activity"/>
    <property type="evidence" value="ECO:0007669"/>
    <property type="project" value="UniProtKB-KW"/>
</dbReference>
<evidence type="ECO:0000313" key="6">
    <source>
        <dbReference type="Proteomes" id="UP001254257"/>
    </source>
</evidence>
<dbReference type="Pfam" id="PF00486">
    <property type="entry name" value="Trans_reg_C"/>
    <property type="match status" value="1"/>
</dbReference>
<comment type="caution">
    <text evidence="5">The sequence shown here is derived from an EMBL/GenBank/DDBJ whole genome shotgun (WGS) entry which is preliminary data.</text>
</comment>
<keyword evidence="1 5" id="KW-0378">Hydrolase</keyword>
<dbReference type="PRINTS" id="PR00111">
    <property type="entry name" value="ABHYDROLASE"/>
</dbReference>
<dbReference type="PANTHER" id="PTHR43798:SF31">
    <property type="entry name" value="AB HYDROLASE SUPERFAMILY PROTEIN YCLE"/>
    <property type="match status" value="1"/>
</dbReference>
<dbReference type="RefSeq" id="WP_316018729.1">
    <property type="nucleotide sequence ID" value="NZ_JAWDID010000017.1"/>
</dbReference>
<dbReference type="EMBL" id="JAWDID010000017">
    <property type="protein sequence ID" value="MDU0340890.1"/>
    <property type="molecule type" value="Genomic_DNA"/>
</dbReference>
<evidence type="ECO:0000259" key="4">
    <source>
        <dbReference type="PROSITE" id="PS51755"/>
    </source>
</evidence>
<dbReference type="InterPro" id="IPR036388">
    <property type="entry name" value="WH-like_DNA-bd_sf"/>
</dbReference>
<evidence type="ECO:0000313" key="5">
    <source>
        <dbReference type="EMBL" id="MDU0340890.1"/>
    </source>
</evidence>
<keyword evidence="2 3" id="KW-0238">DNA-binding</keyword>
<keyword evidence="6" id="KW-1185">Reference proteome</keyword>
<feature type="DNA-binding region" description="OmpR/PhoB-type" evidence="3">
    <location>
        <begin position="1"/>
        <end position="98"/>
    </location>
</feature>
<dbReference type="InterPro" id="IPR001867">
    <property type="entry name" value="OmpR/PhoB-type_DNA-bd"/>
</dbReference>
<dbReference type="Proteomes" id="UP001254257">
    <property type="component" value="Unassembled WGS sequence"/>
</dbReference>
<dbReference type="PROSITE" id="PS51755">
    <property type="entry name" value="OMPR_PHOB"/>
    <property type="match status" value="1"/>
</dbReference>
<dbReference type="InterPro" id="IPR029058">
    <property type="entry name" value="AB_hydrolase_fold"/>
</dbReference>
<protein>
    <submittedName>
        <fullName evidence="5">Alpha/beta fold hydrolase</fullName>
    </submittedName>
</protein>
<dbReference type="InterPro" id="IPR050266">
    <property type="entry name" value="AB_hydrolase_sf"/>
</dbReference>